<evidence type="ECO:0000256" key="5">
    <source>
        <dbReference type="RuleBase" id="RU367021"/>
    </source>
</evidence>
<evidence type="ECO:0000259" key="6">
    <source>
        <dbReference type="SMART" id="SM01266"/>
    </source>
</evidence>
<name>A0A0C7G5X4_PARSO</name>
<dbReference type="PROSITE" id="PS00101">
    <property type="entry name" value="HEXAPEP_TRANSFERASES"/>
    <property type="match status" value="1"/>
</dbReference>
<dbReference type="Pfam" id="PF00132">
    <property type="entry name" value="Hexapep"/>
    <property type="match status" value="1"/>
</dbReference>
<dbReference type="Gene3D" id="2.160.10.10">
    <property type="entry name" value="Hexapeptide repeat proteins"/>
    <property type="match status" value="1"/>
</dbReference>
<accession>A0A0C7G5X4</accession>
<gene>
    <name evidence="7" type="primary">maa</name>
    <name evidence="7" type="ORF">R28058_07971</name>
</gene>
<dbReference type="GO" id="GO:0008870">
    <property type="term" value="F:galactoside O-acetyltransferase activity"/>
    <property type="evidence" value="ECO:0007669"/>
    <property type="project" value="TreeGrafter"/>
</dbReference>
<dbReference type="Proteomes" id="UP000049127">
    <property type="component" value="Unassembled WGS sequence"/>
</dbReference>
<dbReference type="InterPro" id="IPR039369">
    <property type="entry name" value="LacA-like"/>
</dbReference>
<dbReference type="PANTHER" id="PTHR43017">
    <property type="entry name" value="GALACTOSIDE O-ACETYLTRANSFERASE"/>
    <property type="match status" value="1"/>
</dbReference>
<dbReference type="SMART" id="SM01266">
    <property type="entry name" value="Mac"/>
    <property type="match status" value="1"/>
</dbReference>
<proteinExistence type="inferred from homology"/>
<reference evidence="7 8" key="1">
    <citation type="submission" date="2015-01" db="EMBL/GenBank/DDBJ databases">
        <authorList>
            <person name="Aslett A.Martin."/>
            <person name="De Silva Nishadi"/>
        </authorList>
    </citation>
    <scope>NUCLEOTIDE SEQUENCE [LARGE SCALE GENOMIC DNA]</scope>
    <source>
        <strain evidence="7 8">R28058</strain>
    </source>
</reference>
<dbReference type="FunFam" id="2.160.10.10:FF:000008">
    <property type="entry name" value="Maltose O-acetyltransferase"/>
    <property type="match status" value="1"/>
</dbReference>
<dbReference type="InterPro" id="IPR018357">
    <property type="entry name" value="Hexapep_transf_CS"/>
</dbReference>
<dbReference type="Pfam" id="PF12464">
    <property type="entry name" value="Mac"/>
    <property type="match status" value="1"/>
</dbReference>
<comment type="similarity">
    <text evidence="1 5">Belongs to the transferase hexapeptide repeat family.</text>
</comment>
<organism evidence="7 8">
    <name type="scientific">Paraclostridium sordellii</name>
    <name type="common">Clostridium sordellii</name>
    <dbReference type="NCBI Taxonomy" id="1505"/>
    <lineage>
        <taxon>Bacteria</taxon>
        <taxon>Bacillati</taxon>
        <taxon>Bacillota</taxon>
        <taxon>Clostridia</taxon>
        <taxon>Peptostreptococcales</taxon>
        <taxon>Peptostreptococcaceae</taxon>
        <taxon>Paraclostridium</taxon>
    </lineage>
</organism>
<dbReference type="SUPFAM" id="SSF51161">
    <property type="entry name" value="Trimeric LpxA-like enzymes"/>
    <property type="match status" value="1"/>
</dbReference>
<evidence type="ECO:0000256" key="1">
    <source>
        <dbReference type="ARBA" id="ARBA00007274"/>
    </source>
</evidence>
<dbReference type="CDD" id="cd03357">
    <property type="entry name" value="LbH_MAT_GAT"/>
    <property type="match status" value="1"/>
</dbReference>
<evidence type="ECO:0000256" key="3">
    <source>
        <dbReference type="ARBA" id="ARBA00022737"/>
    </source>
</evidence>
<dbReference type="AlphaFoldDB" id="A0A0C7G5X4"/>
<evidence type="ECO:0000313" key="7">
    <source>
        <dbReference type="EMBL" id="CEQ03064.1"/>
    </source>
</evidence>
<evidence type="ECO:0000256" key="2">
    <source>
        <dbReference type="ARBA" id="ARBA00022679"/>
    </source>
</evidence>
<dbReference type="RefSeq" id="WP_055341563.1">
    <property type="nucleotide sequence ID" value="NZ_CDNI01000003.1"/>
</dbReference>
<dbReference type="EMBL" id="CEKZ01000003">
    <property type="protein sequence ID" value="CEQ03064.1"/>
    <property type="molecule type" value="Genomic_DNA"/>
</dbReference>
<keyword evidence="2 5" id="KW-0808">Transferase</keyword>
<keyword evidence="4 5" id="KW-0012">Acyltransferase</keyword>
<sequence length="183" mass="20132">MTEKEKMLSGKAYIASDEELVKERKYARKITRLFNQTTEEDDYERVVLLKKLFGSTGENIYIEPSFKCDYGSNIYIGDNFYANFNCVMLDVCEIKIGKNVMLAPNVQIYTAYHPIDAKLRNSGVEYGASVTIGDNVWIGGGAIINPGVNIGDNVVIGSGSVVTKDILANCIAVGNPCKVIKTL</sequence>
<dbReference type="InterPro" id="IPR024688">
    <property type="entry name" value="Mac_dom"/>
</dbReference>
<dbReference type="InterPro" id="IPR001451">
    <property type="entry name" value="Hexapep"/>
</dbReference>
<evidence type="ECO:0000313" key="8">
    <source>
        <dbReference type="Proteomes" id="UP000049127"/>
    </source>
</evidence>
<keyword evidence="3" id="KW-0677">Repeat</keyword>
<feature type="domain" description="Maltose/galactoside acetyltransferase" evidence="6">
    <location>
        <begin position="4"/>
        <end position="58"/>
    </location>
</feature>
<dbReference type="EC" id="2.3.1.-" evidence="5"/>
<evidence type="ECO:0000256" key="4">
    <source>
        <dbReference type="ARBA" id="ARBA00023315"/>
    </source>
</evidence>
<dbReference type="PANTHER" id="PTHR43017:SF1">
    <property type="entry name" value="ACETYLTRANSFERASE YJL218W-RELATED"/>
    <property type="match status" value="1"/>
</dbReference>
<dbReference type="OrthoDB" id="9801697at2"/>
<dbReference type="InterPro" id="IPR011004">
    <property type="entry name" value="Trimer_LpxA-like_sf"/>
</dbReference>
<protein>
    <recommendedName>
        <fullName evidence="5">Acetyltransferase</fullName>
        <ecNumber evidence="5">2.3.1.-</ecNumber>
    </recommendedName>
</protein>